<evidence type="ECO:0000313" key="1">
    <source>
        <dbReference type="EMBL" id="CAB4283055.1"/>
    </source>
</evidence>
<organism evidence="1 2">
    <name type="scientific">Prunus armeniaca</name>
    <name type="common">Apricot</name>
    <name type="synonym">Armeniaca vulgaris</name>
    <dbReference type="NCBI Taxonomy" id="36596"/>
    <lineage>
        <taxon>Eukaryota</taxon>
        <taxon>Viridiplantae</taxon>
        <taxon>Streptophyta</taxon>
        <taxon>Embryophyta</taxon>
        <taxon>Tracheophyta</taxon>
        <taxon>Spermatophyta</taxon>
        <taxon>Magnoliopsida</taxon>
        <taxon>eudicotyledons</taxon>
        <taxon>Gunneridae</taxon>
        <taxon>Pentapetalae</taxon>
        <taxon>rosids</taxon>
        <taxon>fabids</taxon>
        <taxon>Rosales</taxon>
        <taxon>Rosaceae</taxon>
        <taxon>Amygdaloideae</taxon>
        <taxon>Amygdaleae</taxon>
        <taxon>Prunus</taxon>
    </lineage>
</organism>
<dbReference type="AlphaFoldDB" id="A0A6J5V6M6"/>
<sequence>MWEAWAQPDFDTGTGTLSKNRERQLFKLRSYRCPSEYLTQRNSKVNPIPYALHQLTVSVDFYVCESLIIAGAANATVLTSSLVLTQIITTLAAYAGVPALSTDDIGSSDTIKVNNQVTLHRIDAHYTSSGFFIEKQALLDSLSASHQVTHELLRRIWDRLDTYSELLLSLAGHIQPTNPPRPPRARII</sequence>
<dbReference type="EMBL" id="CAEKDK010000006">
    <property type="protein sequence ID" value="CAB4283055.1"/>
    <property type="molecule type" value="Genomic_DNA"/>
</dbReference>
<gene>
    <name evidence="1" type="ORF">CURHAP_LOCUS36941</name>
</gene>
<evidence type="ECO:0000313" key="2">
    <source>
        <dbReference type="Proteomes" id="UP000507222"/>
    </source>
</evidence>
<accession>A0A6J5V6M6</accession>
<dbReference type="Proteomes" id="UP000507222">
    <property type="component" value="Unassembled WGS sequence"/>
</dbReference>
<reference evidence="1 2" key="1">
    <citation type="submission" date="2020-05" db="EMBL/GenBank/DDBJ databases">
        <authorList>
            <person name="Campoy J."/>
            <person name="Schneeberger K."/>
            <person name="Spophaly S."/>
        </authorList>
    </citation>
    <scope>NUCLEOTIDE SEQUENCE [LARGE SCALE GENOMIC DNA]</scope>
    <source>
        <strain evidence="1">PruArmRojPasFocal</strain>
    </source>
</reference>
<protein>
    <submittedName>
        <fullName evidence="1">Uncharacterized protein</fullName>
    </submittedName>
</protein>
<proteinExistence type="predicted"/>
<name>A0A6J5V6M6_PRUAR</name>